<keyword evidence="2" id="KW-1185">Reference proteome</keyword>
<protein>
    <submittedName>
        <fullName evidence="1">Uncharacterized protein</fullName>
    </submittedName>
</protein>
<gene>
    <name evidence="1" type="ORF">L2E82_13091</name>
</gene>
<dbReference type="EMBL" id="CM042010">
    <property type="protein sequence ID" value="KAI3783029.1"/>
    <property type="molecule type" value="Genomic_DNA"/>
</dbReference>
<reference evidence="2" key="1">
    <citation type="journal article" date="2022" name="Mol. Ecol. Resour.">
        <title>The genomes of chicory, endive, great burdock and yacon provide insights into Asteraceae palaeo-polyploidization history and plant inulin production.</title>
        <authorList>
            <person name="Fan W."/>
            <person name="Wang S."/>
            <person name="Wang H."/>
            <person name="Wang A."/>
            <person name="Jiang F."/>
            <person name="Liu H."/>
            <person name="Zhao H."/>
            <person name="Xu D."/>
            <person name="Zhang Y."/>
        </authorList>
    </citation>
    <scope>NUCLEOTIDE SEQUENCE [LARGE SCALE GENOMIC DNA]</scope>
    <source>
        <strain evidence="2">cv. Punajuju</strain>
    </source>
</reference>
<evidence type="ECO:0000313" key="2">
    <source>
        <dbReference type="Proteomes" id="UP001055811"/>
    </source>
</evidence>
<accession>A0ACB9GHM3</accession>
<organism evidence="1 2">
    <name type="scientific">Cichorium intybus</name>
    <name type="common">Chicory</name>
    <dbReference type="NCBI Taxonomy" id="13427"/>
    <lineage>
        <taxon>Eukaryota</taxon>
        <taxon>Viridiplantae</taxon>
        <taxon>Streptophyta</taxon>
        <taxon>Embryophyta</taxon>
        <taxon>Tracheophyta</taxon>
        <taxon>Spermatophyta</taxon>
        <taxon>Magnoliopsida</taxon>
        <taxon>eudicotyledons</taxon>
        <taxon>Gunneridae</taxon>
        <taxon>Pentapetalae</taxon>
        <taxon>asterids</taxon>
        <taxon>campanulids</taxon>
        <taxon>Asterales</taxon>
        <taxon>Asteraceae</taxon>
        <taxon>Cichorioideae</taxon>
        <taxon>Cichorieae</taxon>
        <taxon>Cichoriinae</taxon>
        <taxon>Cichorium</taxon>
    </lineage>
</organism>
<sequence length="252" mass="28408">MIIGSYLLVQDLEEELEMKDSLIMQELAIDDHKSQSPHNSEQSTDGNDKEYVVIQKTKDESFSKIEAELEMLELNMSSSTLERRISNLVESTVTWGPGGVAFVNPEANNQHKTFMCLYRITLEQFNDVLLQPNVSSDASSFFSVNALSSIENKKNISLESLKNGWYHNVVYLGKEKGIPILTMTCTRDDVEDFKTGKVPLRPPAKEYADTLVRGLVHGKQLSDCLHTTSLHQTLINANSYEIVTLTTYFSSF</sequence>
<dbReference type="Proteomes" id="UP001055811">
    <property type="component" value="Linkage Group LG02"/>
</dbReference>
<proteinExistence type="predicted"/>
<evidence type="ECO:0000313" key="1">
    <source>
        <dbReference type="EMBL" id="KAI3783029.1"/>
    </source>
</evidence>
<name>A0ACB9GHM3_CICIN</name>
<comment type="caution">
    <text evidence="1">The sequence shown here is derived from an EMBL/GenBank/DDBJ whole genome shotgun (WGS) entry which is preliminary data.</text>
</comment>
<reference evidence="1 2" key="2">
    <citation type="journal article" date="2022" name="Mol. Ecol. Resour.">
        <title>The genomes of chicory, endive, great burdock and yacon provide insights into Asteraceae paleo-polyploidization history and plant inulin production.</title>
        <authorList>
            <person name="Fan W."/>
            <person name="Wang S."/>
            <person name="Wang H."/>
            <person name="Wang A."/>
            <person name="Jiang F."/>
            <person name="Liu H."/>
            <person name="Zhao H."/>
            <person name="Xu D."/>
            <person name="Zhang Y."/>
        </authorList>
    </citation>
    <scope>NUCLEOTIDE SEQUENCE [LARGE SCALE GENOMIC DNA]</scope>
    <source>
        <strain evidence="2">cv. Punajuju</strain>
        <tissue evidence="1">Leaves</tissue>
    </source>
</reference>